<dbReference type="EMBL" id="FLUQ01000002">
    <property type="protein sequence ID" value="SBW04713.1"/>
    <property type="molecule type" value="Genomic_DNA"/>
</dbReference>
<dbReference type="AlphaFoldDB" id="A0A212JZ61"/>
<organism evidence="1">
    <name type="scientific">uncultured delta proteobacterium</name>
    <dbReference type="NCBI Taxonomy" id="34034"/>
    <lineage>
        <taxon>Bacteria</taxon>
        <taxon>Deltaproteobacteria</taxon>
        <taxon>environmental samples</taxon>
    </lineage>
</organism>
<protein>
    <submittedName>
        <fullName evidence="1">Uncharacterized protein</fullName>
    </submittedName>
</protein>
<reference evidence="1" key="1">
    <citation type="submission" date="2016-04" db="EMBL/GenBank/DDBJ databases">
        <authorList>
            <person name="Evans L.H."/>
            <person name="Alamgir A."/>
            <person name="Owens N."/>
            <person name="Weber N.D."/>
            <person name="Virtaneva K."/>
            <person name="Barbian K."/>
            <person name="Babar A."/>
            <person name="Rosenke K."/>
        </authorList>
    </citation>
    <scope>NUCLEOTIDE SEQUENCE</scope>
    <source>
        <strain evidence="1">86</strain>
    </source>
</reference>
<name>A0A212JZ61_9DELT</name>
<gene>
    <name evidence="1" type="ORF">KL86DPRO_20362</name>
</gene>
<proteinExistence type="predicted"/>
<sequence length="185" mass="20512">MRPVNARQRAYYAGDALSPGTQPLLDPPPFDALCHICPPCSAGVASPPPASPGALFFPHRSFLPQPSFTCFLCPHSQQTGLFFTDGLASLTLPDKTKATSSWLSVIHAEDPRTRIRRMHLSTIPSPNRKLPPDIQGTSFSMDVSRETFLPQTIDDLPRALVKIAPQHLPKIRTKKMKTHFFLLIF</sequence>
<evidence type="ECO:0000313" key="1">
    <source>
        <dbReference type="EMBL" id="SBW04713.1"/>
    </source>
</evidence>
<accession>A0A212JZ61</accession>